<dbReference type="EMBL" id="CP007152">
    <property type="protein sequence ID" value="AHI32870.1"/>
    <property type="molecule type" value="Genomic_DNA"/>
</dbReference>
<dbReference type="Proteomes" id="UP000035081">
    <property type="component" value="Chromosome"/>
</dbReference>
<dbReference type="AlphaFoldDB" id="W5YV17"/>
<name>W5YV17_9GAMM</name>
<sequence length="109" mass="12297">MADTWIVNLRHYLQQDGSIGIESGPGRRLAEFFVAIVKETSGDIDEEGIFPKVRCRRKPMRKPCVGEIQSYIDPEDDAIVWRCPVCGDNGAISGWEGSFWDLSTIVTRH</sequence>
<gene>
    <name evidence="1" type="ORF">AU15_21755</name>
</gene>
<accession>W5YV17</accession>
<evidence type="ECO:0000313" key="2">
    <source>
        <dbReference type="Proteomes" id="UP000035081"/>
    </source>
</evidence>
<dbReference type="HOGENOM" id="CLU_2180696_0_0_6"/>
<dbReference type="KEGG" id="msr:AU15_21755"/>
<evidence type="ECO:0000313" key="1">
    <source>
        <dbReference type="EMBL" id="AHI32870.1"/>
    </source>
</evidence>
<reference evidence="1 2" key="1">
    <citation type="journal article" date="2014" name="Genome Announc.">
        <title>Draft Genome Sequences of Marinobacter similis A3d10T and Marinobacter salarius R9SW1T.</title>
        <authorList>
            <person name="Ivanova E.P."/>
            <person name="Ng H.J."/>
            <person name="Webb H.K."/>
            <person name="Feng G."/>
            <person name="Oshima K."/>
            <person name="Hattori M."/>
            <person name="Ohkuma M."/>
            <person name="Sergeev A.F."/>
            <person name="Mikhailov V.V."/>
            <person name="Crawford R.J."/>
            <person name="Sawabe T."/>
        </authorList>
    </citation>
    <scope>NUCLEOTIDE SEQUENCE [LARGE SCALE GENOMIC DNA]</scope>
    <source>
        <strain evidence="2">A3d10 and R9SW1</strain>
    </source>
</reference>
<proteinExistence type="predicted"/>
<protein>
    <submittedName>
        <fullName evidence="1">Uncharacterized protein</fullName>
    </submittedName>
</protein>
<organism evidence="1 2">
    <name type="scientific">Marinobacter salarius</name>
    <dbReference type="NCBI Taxonomy" id="1420917"/>
    <lineage>
        <taxon>Bacteria</taxon>
        <taxon>Pseudomonadati</taxon>
        <taxon>Pseudomonadota</taxon>
        <taxon>Gammaproteobacteria</taxon>
        <taxon>Pseudomonadales</taxon>
        <taxon>Marinobacteraceae</taxon>
        <taxon>Marinobacter</taxon>
    </lineage>
</organism>